<feature type="domain" description="Phosphohydrolase-associated" evidence="2">
    <location>
        <begin position="202"/>
        <end position="305"/>
    </location>
</feature>
<evidence type="ECO:0000259" key="2">
    <source>
        <dbReference type="Pfam" id="PF13286"/>
    </source>
</evidence>
<evidence type="ECO:0000256" key="1">
    <source>
        <dbReference type="ARBA" id="ARBA00022801"/>
    </source>
</evidence>
<dbReference type="AlphaFoldDB" id="A0A2S9XU79"/>
<dbReference type="GO" id="GO:0016787">
    <property type="term" value="F:hydrolase activity"/>
    <property type="evidence" value="ECO:0007669"/>
    <property type="project" value="UniProtKB-KW"/>
</dbReference>
<protein>
    <submittedName>
        <fullName evidence="3">Deoxyguanosinetriphosphate triphosphohydrolase-like protein</fullName>
    </submittedName>
</protein>
<evidence type="ECO:0000313" key="3">
    <source>
        <dbReference type="EMBL" id="PRP96271.1"/>
    </source>
</evidence>
<sequence>MTEKELHRLCREQGLDAGYEGNAQSFRILAKLAVRSENYAGLNLSRATLNAVLKYPWQYASIGKHRKKWGAYPEEKDDFEFARRNTHSDRTLEAELMNFADDVAYSIHDAEDFYRAGLIPMEFLVSDGPEIDRVIKRVQERTGFTQQQLVVAWESALPFAFDRRYTGTATHRSAVRSWTSQMIQRYVQAVDVSVNDGRPAFTVPANIRHEIELLKGLTWEYVIESPTLATQQMGHRKIIRGLFEAYLEAVSTRPAVLPPRFQDYLSGALADQVYGPLDQKQRQVRTVADIIANMTDTEALRMYRRLHGFSPGSLAEIAPM</sequence>
<dbReference type="Proteomes" id="UP000238823">
    <property type="component" value="Unassembled WGS sequence"/>
</dbReference>
<dbReference type="SUPFAM" id="SSF109604">
    <property type="entry name" value="HD-domain/PDEase-like"/>
    <property type="match status" value="1"/>
</dbReference>
<organism evidence="3 4">
    <name type="scientific">Enhygromyxa salina</name>
    <dbReference type="NCBI Taxonomy" id="215803"/>
    <lineage>
        <taxon>Bacteria</taxon>
        <taxon>Pseudomonadati</taxon>
        <taxon>Myxococcota</taxon>
        <taxon>Polyangia</taxon>
        <taxon>Nannocystales</taxon>
        <taxon>Nannocystaceae</taxon>
        <taxon>Enhygromyxa</taxon>
    </lineage>
</organism>
<gene>
    <name evidence="3" type="ORF">ENSA7_70860</name>
</gene>
<dbReference type="Gene3D" id="1.10.3210.10">
    <property type="entry name" value="Hypothetical protein af1432"/>
    <property type="match status" value="1"/>
</dbReference>
<name>A0A2S9XU79_9BACT</name>
<dbReference type="InterPro" id="IPR026875">
    <property type="entry name" value="PHydrolase_assoc_dom"/>
</dbReference>
<proteinExistence type="predicted"/>
<evidence type="ECO:0000313" key="4">
    <source>
        <dbReference type="Proteomes" id="UP000238823"/>
    </source>
</evidence>
<keyword evidence="1 3" id="KW-0378">Hydrolase</keyword>
<dbReference type="Pfam" id="PF13286">
    <property type="entry name" value="HD_assoc"/>
    <property type="match status" value="1"/>
</dbReference>
<reference evidence="3 4" key="1">
    <citation type="submission" date="2018-03" db="EMBL/GenBank/DDBJ databases">
        <title>Draft Genome Sequences of the Obligatory Marine Myxobacteria Enhygromyxa salina SWB007.</title>
        <authorList>
            <person name="Poehlein A."/>
            <person name="Moghaddam J.A."/>
            <person name="Harms H."/>
            <person name="Alanjari M."/>
            <person name="Koenig G.M."/>
            <person name="Daniel R."/>
            <person name="Schaeberle T.F."/>
        </authorList>
    </citation>
    <scope>NUCLEOTIDE SEQUENCE [LARGE SCALE GENOMIC DNA]</scope>
    <source>
        <strain evidence="3 4">SWB007</strain>
    </source>
</reference>
<comment type="caution">
    <text evidence="3">The sequence shown here is derived from an EMBL/GenBank/DDBJ whole genome shotgun (WGS) entry which is preliminary data.</text>
</comment>
<dbReference type="EMBL" id="PVNL01000135">
    <property type="protein sequence ID" value="PRP96271.1"/>
    <property type="molecule type" value="Genomic_DNA"/>
</dbReference>
<accession>A0A2S9XU79</accession>